<keyword evidence="1" id="KW-0805">Transcription regulation</keyword>
<dbReference type="InterPro" id="IPR009057">
    <property type="entry name" value="Homeodomain-like_sf"/>
</dbReference>
<dbReference type="RefSeq" id="WP_244980744.1">
    <property type="nucleotide sequence ID" value="NZ_JAFICZ010000001.1"/>
</dbReference>
<dbReference type="GO" id="GO:0043565">
    <property type="term" value="F:sequence-specific DNA binding"/>
    <property type="evidence" value="ECO:0007669"/>
    <property type="project" value="InterPro"/>
</dbReference>
<feature type="domain" description="HTH araC/xylS-type" evidence="4">
    <location>
        <begin position="247"/>
        <end position="347"/>
    </location>
</feature>
<proteinExistence type="predicted"/>
<dbReference type="InterPro" id="IPR050204">
    <property type="entry name" value="AraC_XylS_family_regulators"/>
</dbReference>
<dbReference type="Gene3D" id="1.10.10.60">
    <property type="entry name" value="Homeodomain-like"/>
    <property type="match status" value="1"/>
</dbReference>
<organism evidence="5 6">
    <name type="scientific">Bradyrhizobium elkanii</name>
    <dbReference type="NCBI Taxonomy" id="29448"/>
    <lineage>
        <taxon>Bacteria</taxon>
        <taxon>Pseudomonadati</taxon>
        <taxon>Pseudomonadota</taxon>
        <taxon>Alphaproteobacteria</taxon>
        <taxon>Hyphomicrobiales</taxon>
        <taxon>Nitrobacteraceae</taxon>
        <taxon>Bradyrhizobium</taxon>
    </lineage>
</organism>
<gene>
    <name evidence="5" type="ORF">JOH49_009245</name>
</gene>
<evidence type="ECO:0000256" key="2">
    <source>
        <dbReference type="ARBA" id="ARBA00023125"/>
    </source>
</evidence>
<accession>A0A8I1YGY5</accession>
<dbReference type="Proteomes" id="UP000673383">
    <property type="component" value="Unassembled WGS sequence"/>
</dbReference>
<dbReference type="PANTHER" id="PTHR46796">
    <property type="entry name" value="HTH-TYPE TRANSCRIPTIONAL ACTIVATOR RHAS-RELATED"/>
    <property type="match status" value="1"/>
</dbReference>
<dbReference type="SUPFAM" id="SSF46689">
    <property type="entry name" value="Homeodomain-like"/>
    <property type="match status" value="1"/>
</dbReference>
<dbReference type="GO" id="GO:0003700">
    <property type="term" value="F:DNA-binding transcription factor activity"/>
    <property type="evidence" value="ECO:0007669"/>
    <property type="project" value="InterPro"/>
</dbReference>
<evidence type="ECO:0000256" key="3">
    <source>
        <dbReference type="ARBA" id="ARBA00023163"/>
    </source>
</evidence>
<keyword evidence="2 5" id="KW-0238">DNA-binding</keyword>
<dbReference type="PANTHER" id="PTHR46796:SF12">
    <property type="entry name" value="HTH-TYPE DNA-BINDING TRANSCRIPTIONAL ACTIVATOR EUTR"/>
    <property type="match status" value="1"/>
</dbReference>
<sequence length="353" mass="38766">MENRSDGSGNPRTANIRWLDLMVEDVLAAPPTRSGSSFQELLEMLHPHGIKAHSSPRPDESFHWHADIAIGAEIDVVRADLSAGWDWRYSYENSAGELAISLLNAGQAEMLIAGKSIQRTPSEIAIVPLPTMQAQRVEAVDGRYSSVTLTLHTGVVTKVLSATFGSTALEDLNLTPIVDLSTGIGQTLLQLVRTSTTGLYDGILVRSPKASALLSEAAIQLILENVPHRLTDRLSRHPLDAPPRYIRRAVEYMRANPHLPLTISDIAATVGVSSRLLQLGFRKIHGTTPIAYLRQIRLEAIHDELSRPENVLPVSEVALKWGFTHMGRFAAVYRTAFGLYPSDTVRRARGFCS</sequence>
<dbReference type="EMBL" id="JAFICZ010000001">
    <property type="protein sequence ID" value="MBP1299492.1"/>
    <property type="molecule type" value="Genomic_DNA"/>
</dbReference>
<keyword evidence="3" id="KW-0804">Transcription</keyword>
<evidence type="ECO:0000313" key="6">
    <source>
        <dbReference type="Proteomes" id="UP000673383"/>
    </source>
</evidence>
<comment type="caution">
    <text evidence="5">The sequence shown here is derived from an EMBL/GenBank/DDBJ whole genome shotgun (WGS) entry which is preliminary data.</text>
</comment>
<name>A0A8I1YGY5_BRAEL</name>
<evidence type="ECO:0000256" key="1">
    <source>
        <dbReference type="ARBA" id="ARBA00023015"/>
    </source>
</evidence>
<protein>
    <submittedName>
        <fullName evidence="5">AraC-like DNA-binding protein</fullName>
    </submittedName>
</protein>
<dbReference type="AlphaFoldDB" id="A0A8I1YGY5"/>
<evidence type="ECO:0000313" key="5">
    <source>
        <dbReference type="EMBL" id="MBP1299492.1"/>
    </source>
</evidence>
<dbReference type="SMART" id="SM00342">
    <property type="entry name" value="HTH_ARAC"/>
    <property type="match status" value="1"/>
</dbReference>
<dbReference type="Pfam" id="PF12833">
    <property type="entry name" value="HTH_18"/>
    <property type="match status" value="1"/>
</dbReference>
<dbReference type="PROSITE" id="PS01124">
    <property type="entry name" value="HTH_ARAC_FAMILY_2"/>
    <property type="match status" value="1"/>
</dbReference>
<reference evidence="5" key="1">
    <citation type="submission" date="2021-02" db="EMBL/GenBank/DDBJ databases">
        <title>Genomic Encyclopedia of Type Strains, Phase IV (KMG-V): Genome sequencing to study the core and pangenomes of soil and plant-associated prokaryotes.</title>
        <authorList>
            <person name="Whitman W."/>
        </authorList>
    </citation>
    <scope>NUCLEOTIDE SEQUENCE</scope>
    <source>
        <strain evidence="5">USDA 406</strain>
    </source>
</reference>
<dbReference type="InterPro" id="IPR018060">
    <property type="entry name" value="HTH_AraC"/>
</dbReference>
<evidence type="ECO:0000259" key="4">
    <source>
        <dbReference type="PROSITE" id="PS01124"/>
    </source>
</evidence>